<protein>
    <submittedName>
        <fullName evidence="4">DUF4115 domain-containing protein</fullName>
    </submittedName>
</protein>
<feature type="region of interest" description="Disordered" evidence="1">
    <location>
        <begin position="154"/>
        <end position="215"/>
    </location>
</feature>
<feature type="compositionally biased region" description="Low complexity" evidence="1">
    <location>
        <begin position="166"/>
        <end position="190"/>
    </location>
</feature>
<dbReference type="Gene3D" id="1.10.260.40">
    <property type="entry name" value="lambda repressor-like DNA-binding domains"/>
    <property type="match status" value="1"/>
</dbReference>
<feature type="compositionally biased region" description="Basic residues" evidence="1">
    <location>
        <begin position="1"/>
        <end position="11"/>
    </location>
</feature>
<feature type="region of interest" description="Disordered" evidence="1">
    <location>
        <begin position="1"/>
        <end position="21"/>
    </location>
</feature>
<reference evidence="4" key="1">
    <citation type="journal article" date="2020" name="mSystems">
        <title>Genome- and Community-Level Interaction Insights into Carbon Utilization and Element Cycling Functions of Hydrothermarchaeota in Hydrothermal Sediment.</title>
        <authorList>
            <person name="Zhou Z."/>
            <person name="Liu Y."/>
            <person name="Xu W."/>
            <person name="Pan J."/>
            <person name="Luo Z.H."/>
            <person name="Li M."/>
        </authorList>
    </citation>
    <scope>NUCLEOTIDE SEQUENCE [LARGE SCALE GENOMIC DNA]</scope>
    <source>
        <strain evidence="4">HyVt-535</strain>
    </source>
</reference>
<feature type="domain" description="HTH cro/C1-type" evidence="3">
    <location>
        <begin position="29"/>
        <end position="59"/>
    </location>
</feature>
<sequence>MAKVRKKKRQPRGGGDAAEVPRLSVGERLRQAREAQGLELAVVAERLHLKQSMVVALENEDFDRLPARVFVRGYYRNYARLLELPEEPLLREFDARCPEGEECAGAPPVVAQGVRKEIRSSHGLVRLVTWLVVVSVVAALALWWKDRAEREAVALKERPSPVSPVTAAGEGPPAPEASTASTGGEVAGAPVEREERGAEPAPEAPPRPPVEQPDMPAPLQAVQTEAETAPAPESPPPAAPAEVVLRFVEDSWVDVRGAGGSFKLVGLRKAGEEIRLEGSPPYNMILGNARGVQLLVDGKPYDLSSQTRRNVARLTLNP</sequence>
<organism evidence="4">
    <name type="scientific">Thiolapillus brandeum</name>
    <dbReference type="NCBI Taxonomy" id="1076588"/>
    <lineage>
        <taxon>Bacteria</taxon>
        <taxon>Pseudomonadati</taxon>
        <taxon>Pseudomonadota</taxon>
        <taxon>Gammaproteobacteria</taxon>
        <taxon>Chromatiales</taxon>
        <taxon>Sedimenticolaceae</taxon>
        <taxon>Thiolapillus</taxon>
    </lineage>
</organism>
<gene>
    <name evidence="4" type="ORF">ENJ98_05250</name>
</gene>
<name>A0A7C5N3B0_9GAMM</name>
<accession>A0A7C5N3B0</accession>
<dbReference type="PANTHER" id="PTHR34475:SF1">
    <property type="entry name" value="CYTOSKELETON PROTEIN RODZ"/>
    <property type="match status" value="1"/>
</dbReference>
<dbReference type="InterPro" id="IPR025194">
    <property type="entry name" value="RodZ-like_C"/>
</dbReference>
<proteinExistence type="predicted"/>
<evidence type="ECO:0000313" key="4">
    <source>
        <dbReference type="EMBL" id="HHH13623.1"/>
    </source>
</evidence>
<dbReference type="PROSITE" id="PS50943">
    <property type="entry name" value="HTH_CROC1"/>
    <property type="match status" value="1"/>
</dbReference>
<dbReference type="EMBL" id="DROM01000317">
    <property type="protein sequence ID" value="HHH13623.1"/>
    <property type="molecule type" value="Genomic_DNA"/>
</dbReference>
<dbReference type="InterPro" id="IPR001387">
    <property type="entry name" value="Cro/C1-type_HTH"/>
</dbReference>
<keyword evidence="2" id="KW-0472">Membrane</keyword>
<evidence type="ECO:0000259" key="3">
    <source>
        <dbReference type="PROSITE" id="PS50943"/>
    </source>
</evidence>
<keyword evidence="2" id="KW-1133">Transmembrane helix</keyword>
<dbReference type="AlphaFoldDB" id="A0A7C5N3B0"/>
<feature type="compositionally biased region" description="Pro residues" evidence="1">
    <location>
        <begin position="202"/>
        <end position="211"/>
    </location>
</feature>
<dbReference type="Pfam" id="PF13464">
    <property type="entry name" value="RodZ_C"/>
    <property type="match status" value="1"/>
</dbReference>
<dbReference type="PANTHER" id="PTHR34475">
    <property type="match status" value="1"/>
</dbReference>
<dbReference type="InterPro" id="IPR050400">
    <property type="entry name" value="Bact_Cytoskel_RodZ"/>
</dbReference>
<dbReference type="Pfam" id="PF13413">
    <property type="entry name" value="HTH_25"/>
    <property type="match status" value="1"/>
</dbReference>
<dbReference type="GO" id="GO:0003677">
    <property type="term" value="F:DNA binding"/>
    <property type="evidence" value="ECO:0007669"/>
    <property type="project" value="InterPro"/>
</dbReference>
<evidence type="ECO:0000256" key="1">
    <source>
        <dbReference type="SAM" id="MobiDB-lite"/>
    </source>
</evidence>
<evidence type="ECO:0000256" key="2">
    <source>
        <dbReference type="SAM" id="Phobius"/>
    </source>
</evidence>
<comment type="caution">
    <text evidence="4">The sequence shown here is derived from an EMBL/GenBank/DDBJ whole genome shotgun (WGS) entry which is preliminary data.</text>
</comment>
<dbReference type="Proteomes" id="UP000886100">
    <property type="component" value="Unassembled WGS sequence"/>
</dbReference>
<dbReference type="SUPFAM" id="SSF47413">
    <property type="entry name" value="lambda repressor-like DNA-binding domains"/>
    <property type="match status" value="1"/>
</dbReference>
<feature type="transmembrane region" description="Helical" evidence="2">
    <location>
        <begin position="124"/>
        <end position="144"/>
    </location>
</feature>
<dbReference type="CDD" id="cd00093">
    <property type="entry name" value="HTH_XRE"/>
    <property type="match status" value="1"/>
</dbReference>
<keyword evidence="2" id="KW-0812">Transmembrane</keyword>
<dbReference type="InterPro" id="IPR010982">
    <property type="entry name" value="Lambda_DNA-bd_dom_sf"/>
</dbReference>